<dbReference type="Proteomes" id="UP000095751">
    <property type="component" value="Unassembled WGS sequence"/>
</dbReference>
<dbReference type="OrthoDB" id="417877at2759"/>
<dbReference type="InParanoid" id="A0A1E7FGJ8"/>
<dbReference type="EMBL" id="KV784357">
    <property type="protein sequence ID" value="OEU17292.1"/>
    <property type="molecule type" value="Genomic_DNA"/>
</dbReference>
<keyword evidence="3" id="KW-1185">Reference proteome</keyword>
<dbReference type="InterPro" id="IPR036188">
    <property type="entry name" value="FAD/NAD-bd_sf"/>
</dbReference>
<gene>
    <name evidence="2" type="ORF">FRACYDRAFT_138888</name>
</gene>
<dbReference type="AlphaFoldDB" id="A0A1E7FGJ8"/>
<dbReference type="PANTHER" id="PTHR16128:SF5">
    <property type="entry name" value="FAD_NAD(P)-BINDING OXIDOREDUCTASE FAMILY PROTEIN"/>
    <property type="match status" value="1"/>
</dbReference>
<name>A0A1E7FGJ8_9STRA</name>
<accession>A0A1E7FGJ8</accession>
<dbReference type="SUPFAM" id="SSF51905">
    <property type="entry name" value="FAD/NAD(P)-binding domain"/>
    <property type="match status" value="1"/>
</dbReference>
<reference evidence="2 3" key="1">
    <citation type="submission" date="2016-09" db="EMBL/GenBank/DDBJ databases">
        <title>Extensive genetic diversity and differential bi-allelic expression allows diatom success in the polar Southern Ocean.</title>
        <authorList>
            <consortium name="DOE Joint Genome Institute"/>
            <person name="Mock T."/>
            <person name="Otillar R.P."/>
            <person name="Strauss J."/>
            <person name="Dupont C."/>
            <person name="Frickenhaus S."/>
            <person name="Maumus F."/>
            <person name="Mcmullan M."/>
            <person name="Sanges R."/>
            <person name="Schmutz J."/>
            <person name="Toseland A."/>
            <person name="Valas R."/>
            <person name="Veluchamy A."/>
            <person name="Ward B.J."/>
            <person name="Allen A."/>
            <person name="Barry K."/>
            <person name="Falciatore A."/>
            <person name="Ferrante M."/>
            <person name="Fortunato A.E."/>
            <person name="Gloeckner G."/>
            <person name="Gruber A."/>
            <person name="Hipkin R."/>
            <person name="Janech M."/>
            <person name="Kroth P."/>
            <person name="Leese F."/>
            <person name="Lindquist E."/>
            <person name="Lyon B.R."/>
            <person name="Martin J."/>
            <person name="Mayer C."/>
            <person name="Parker M."/>
            <person name="Quesneville H."/>
            <person name="Raymond J."/>
            <person name="Uhlig C."/>
            <person name="Valentin K.U."/>
            <person name="Worden A.Z."/>
            <person name="Armbrust E.V."/>
            <person name="Bowler C."/>
            <person name="Green B."/>
            <person name="Moulton V."/>
            <person name="Van Oosterhout C."/>
            <person name="Grigoriev I."/>
        </authorList>
    </citation>
    <scope>NUCLEOTIDE SEQUENCE [LARGE SCALE GENOMIC DNA]</scope>
    <source>
        <strain evidence="2 3">CCMP1102</strain>
    </source>
</reference>
<dbReference type="PANTHER" id="PTHR16128">
    <property type="entry name" value="FAD/NAD(P)-BINDING OXIDOREDUCTASE FAMILY PROTEIN"/>
    <property type="match status" value="1"/>
</dbReference>
<evidence type="ECO:0000256" key="1">
    <source>
        <dbReference type="SAM" id="MobiDB-lite"/>
    </source>
</evidence>
<organism evidence="2 3">
    <name type="scientific">Fragilariopsis cylindrus CCMP1102</name>
    <dbReference type="NCBI Taxonomy" id="635003"/>
    <lineage>
        <taxon>Eukaryota</taxon>
        <taxon>Sar</taxon>
        <taxon>Stramenopiles</taxon>
        <taxon>Ochrophyta</taxon>
        <taxon>Bacillariophyta</taxon>
        <taxon>Bacillariophyceae</taxon>
        <taxon>Bacillariophycidae</taxon>
        <taxon>Bacillariales</taxon>
        <taxon>Bacillariaceae</taxon>
        <taxon>Fragilariopsis</taxon>
    </lineage>
</organism>
<dbReference type="Gene3D" id="3.50.50.60">
    <property type="entry name" value="FAD/NAD(P)-binding domain"/>
    <property type="match status" value="1"/>
</dbReference>
<evidence type="ECO:0000313" key="2">
    <source>
        <dbReference type="EMBL" id="OEU17292.1"/>
    </source>
</evidence>
<protein>
    <recommendedName>
        <fullName evidence="4">FAD/NAD(P)-binding domain-containing protein</fullName>
    </recommendedName>
</protein>
<feature type="region of interest" description="Disordered" evidence="1">
    <location>
        <begin position="32"/>
        <end position="55"/>
    </location>
</feature>
<proteinExistence type="predicted"/>
<evidence type="ECO:0008006" key="4">
    <source>
        <dbReference type="Google" id="ProtNLM"/>
    </source>
</evidence>
<feature type="non-terminal residue" evidence="2">
    <location>
        <position position="1"/>
    </location>
</feature>
<sequence>TVGIIGGGVAGLSCARHLQYAYDVTVYDTGRVRPGGRASSRQSNDRSKDDMNSNANTEFPILSRFRFDHAAQFITSTSTASLSSSATSWKTDFDQQVENWVDQGILRTAPSDSVYVFKKKKNSNPPICEALCLNPSSSVDDDIDKPQQNFYYPPEGMSSLVSALTSGNAFNIKQDVWVSPSSGVKYQGPPAPLGCTSENTKAIDNWNVRASGKTIGKHDHLIIAHNGKCADRLMSKTPAKDVHSLLRVNFSDRVPANGGEKMTLNSLYSLTLCLKGPSILSQSLQKSESFIAGFVQDHPRLGLVTCQTNKYPTTTYNKDNENDDDKNNNNFEVWTIMSTAQFAKKYKAPQENLPEDVIENVTKLLVDSLQEDIIGNNNNNNNSDGTTATLQSQVVESRLQLWGAAVPLNVWRDSGSSGFIYDPRYQVGVCGDWLMEPSIAGAWTSGRRLAQHLINASSDKDENGNSSKSESVGFKKGYFEASQAVKKLGIAALD</sequence>
<evidence type="ECO:0000313" key="3">
    <source>
        <dbReference type="Proteomes" id="UP000095751"/>
    </source>
</evidence>
<dbReference type="Pfam" id="PF13450">
    <property type="entry name" value="NAD_binding_8"/>
    <property type="match status" value="1"/>
</dbReference>
<feature type="non-terminal residue" evidence="2">
    <location>
        <position position="494"/>
    </location>
</feature>
<dbReference type="Gene3D" id="3.90.660.10">
    <property type="match status" value="1"/>
</dbReference>
<dbReference type="KEGG" id="fcy:FRACYDRAFT_138888"/>